<dbReference type="PANTHER" id="PTHR11076:SF34">
    <property type="entry name" value="PROTEIN UMUC"/>
    <property type="match status" value="1"/>
</dbReference>
<reference evidence="7 8" key="1">
    <citation type="submission" date="2009-10" db="EMBL/GenBank/DDBJ databases">
        <title>Complete sequence of Halothiobacillus neapolitanus c2.</title>
        <authorList>
            <consortium name="US DOE Joint Genome Institute"/>
            <person name="Lucas S."/>
            <person name="Copeland A."/>
            <person name="Lapidus A."/>
            <person name="Glavina del Rio T."/>
            <person name="Tice H."/>
            <person name="Bruce D."/>
            <person name="Goodwin L."/>
            <person name="Pitluck S."/>
            <person name="Davenport K."/>
            <person name="Brettin T."/>
            <person name="Detter J.C."/>
            <person name="Han C."/>
            <person name="Tapia R."/>
            <person name="Larimer F."/>
            <person name="Land M."/>
            <person name="Hauser L."/>
            <person name="Kyrpides N."/>
            <person name="Mikhailova N."/>
            <person name="Kerfeld C."/>
            <person name="Cannon G."/>
            <person name="Heinhort S."/>
        </authorList>
    </citation>
    <scope>NUCLEOTIDE SEQUENCE [LARGE SCALE GENOMIC DNA]</scope>
    <source>
        <strain evidence="8">ATCC 23641 / c2</strain>
    </source>
</reference>
<dbReference type="InterPro" id="IPR050116">
    <property type="entry name" value="DNA_polymerase-Y"/>
</dbReference>
<dbReference type="OrthoDB" id="9808813at2"/>
<keyword evidence="4" id="KW-0234">DNA repair</keyword>
<accession>D0KZ56</accession>
<dbReference type="GO" id="GO:0003887">
    <property type="term" value="F:DNA-directed DNA polymerase activity"/>
    <property type="evidence" value="ECO:0007669"/>
    <property type="project" value="UniProtKB-KW"/>
</dbReference>
<dbReference type="InterPro" id="IPR025188">
    <property type="entry name" value="DUF4113"/>
</dbReference>
<dbReference type="Pfam" id="PF11799">
    <property type="entry name" value="IMS_C"/>
    <property type="match status" value="1"/>
</dbReference>
<dbReference type="eggNOG" id="COG0389">
    <property type="taxonomic scope" value="Bacteria"/>
</dbReference>
<evidence type="ECO:0000313" key="7">
    <source>
        <dbReference type="EMBL" id="ACX95729.1"/>
    </source>
</evidence>
<dbReference type="GO" id="GO:0003684">
    <property type="term" value="F:damaged DNA binding"/>
    <property type="evidence" value="ECO:0007669"/>
    <property type="project" value="InterPro"/>
</dbReference>
<dbReference type="PANTHER" id="PTHR11076">
    <property type="entry name" value="DNA REPAIR POLYMERASE UMUC / TRANSFERASE FAMILY MEMBER"/>
    <property type="match status" value="1"/>
</dbReference>
<keyword evidence="7" id="KW-0548">Nucleotidyltransferase</keyword>
<dbReference type="PROSITE" id="PS50173">
    <property type="entry name" value="UMUC"/>
    <property type="match status" value="1"/>
</dbReference>
<name>D0KZ56_HALNC</name>
<sequence>MPVAASPRLDSTRRKPVFALVDGNNFYVSCERVFNPALEARPVVVLSNNDGCAVARSAEAKALGIAMGQPWFQIQSMAQSHGLIALSSNYELYADMSNRMMRILADFSPRQEVYSIDECFLDLRGMDVDLTLLAHGMRQRVAQWIGIPVGIGIGESKTLAKLANHLAKKQPQWQGVCDLTTLEESAQDRLMACVDVGDVWGVGRRLKEQLNARGIVTALDLKRADPVIIQRQFSVVLARTVRELQGISCLPLESMVAPRQQIIVSRSFGKPVWYLPELRQAITAHMSRAAEKLRTQASVAQMVQVFIRTSPFSARPFYSQGITLPLAAASDDTRLLVKIAQQGLTRIYRAGYDYQKVGVLLMDIQPKGQGARTDLFHDAQHDRRTDQLMQTLDSINARMGKHTLKLAGEGFVQPWAMKRNRHTPAYTTNIRQLARAWAK</sequence>
<proteinExistence type="inferred from homology"/>
<dbReference type="GO" id="GO:0005829">
    <property type="term" value="C:cytosol"/>
    <property type="evidence" value="ECO:0007669"/>
    <property type="project" value="TreeGrafter"/>
</dbReference>
<evidence type="ECO:0000313" key="8">
    <source>
        <dbReference type="Proteomes" id="UP000009102"/>
    </source>
</evidence>
<comment type="similarity">
    <text evidence="1">Belongs to the DNA polymerase type-Y family.</text>
</comment>
<dbReference type="Pfam" id="PF00817">
    <property type="entry name" value="IMS"/>
    <property type="match status" value="1"/>
</dbReference>
<dbReference type="HOGENOM" id="CLU_012348_3_0_6"/>
<dbReference type="CDD" id="cd01700">
    <property type="entry name" value="PolY_Pol_V_umuC"/>
    <property type="match status" value="1"/>
</dbReference>
<dbReference type="RefSeq" id="WP_012823765.1">
    <property type="nucleotide sequence ID" value="NC_013422.1"/>
</dbReference>
<organism evidence="7 8">
    <name type="scientific">Halothiobacillus neapolitanus (strain ATCC 23641 / DSM 15147 / CIP 104769 / NCIMB 8539 / c2)</name>
    <name type="common">Thiobacillus neapolitanus</name>
    <dbReference type="NCBI Taxonomy" id="555778"/>
    <lineage>
        <taxon>Bacteria</taxon>
        <taxon>Pseudomonadati</taxon>
        <taxon>Pseudomonadota</taxon>
        <taxon>Gammaproteobacteria</taxon>
        <taxon>Chromatiales</taxon>
        <taxon>Halothiobacillaceae</taxon>
        <taxon>Halothiobacillus</taxon>
    </lineage>
</organism>
<keyword evidence="7" id="KW-0239">DNA-directed DNA polymerase</keyword>
<dbReference type="InterPro" id="IPR043128">
    <property type="entry name" value="Rev_trsase/Diguanyl_cyclase"/>
</dbReference>
<dbReference type="SUPFAM" id="SSF56672">
    <property type="entry name" value="DNA/RNA polymerases"/>
    <property type="match status" value="1"/>
</dbReference>
<dbReference type="Gene3D" id="3.40.1170.60">
    <property type="match status" value="1"/>
</dbReference>
<dbReference type="EMBL" id="CP001801">
    <property type="protein sequence ID" value="ACX95729.1"/>
    <property type="molecule type" value="Genomic_DNA"/>
</dbReference>
<feature type="domain" description="UmuC" evidence="6">
    <location>
        <begin position="18"/>
        <end position="203"/>
    </location>
</feature>
<dbReference type="InterPro" id="IPR001126">
    <property type="entry name" value="UmuC"/>
</dbReference>
<evidence type="ECO:0000256" key="1">
    <source>
        <dbReference type="ARBA" id="ARBA00010945"/>
    </source>
</evidence>
<keyword evidence="7" id="KW-0808">Transferase</keyword>
<dbReference type="InterPro" id="IPR043502">
    <property type="entry name" value="DNA/RNA_pol_sf"/>
</dbReference>
<keyword evidence="3" id="KW-0741">SOS mutagenesis</keyword>
<keyword evidence="8" id="KW-1185">Reference proteome</keyword>
<dbReference type="Gene3D" id="3.30.70.270">
    <property type="match status" value="1"/>
</dbReference>
<evidence type="ECO:0000259" key="6">
    <source>
        <dbReference type="PROSITE" id="PS50173"/>
    </source>
</evidence>
<keyword evidence="5" id="KW-0742">SOS response</keyword>
<gene>
    <name evidence="7" type="ordered locus">Hneap_0886</name>
</gene>
<dbReference type="InterPro" id="IPR017961">
    <property type="entry name" value="DNA_pol_Y-fam_little_finger"/>
</dbReference>
<evidence type="ECO:0000256" key="5">
    <source>
        <dbReference type="ARBA" id="ARBA00023236"/>
    </source>
</evidence>
<dbReference type="AlphaFoldDB" id="D0KZ56"/>
<dbReference type="NCBIfam" id="NF002955">
    <property type="entry name" value="PRK03609.1"/>
    <property type="match status" value="1"/>
</dbReference>
<evidence type="ECO:0000256" key="4">
    <source>
        <dbReference type="ARBA" id="ARBA00023204"/>
    </source>
</evidence>
<dbReference type="Proteomes" id="UP000009102">
    <property type="component" value="Chromosome"/>
</dbReference>
<dbReference type="EC" id="2.7.7.7" evidence="7"/>
<dbReference type="Gene3D" id="1.10.150.20">
    <property type="entry name" value="5' to 3' exonuclease, C-terminal subdomain"/>
    <property type="match status" value="1"/>
</dbReference>
<keyword evidence="2" id="KW-0227">DNA damage</keyword>
<protein>
    <submittedName>
        <fullName evidence="7">DNA-directed DNA polymerase</fullName>
        <ecNumber evidence="7">2.7.7.7</ecNumber>
    </submittedName>
</protein>
<dbReference type="KEGG" id="hna:Hneap_0886"/>
<evidence type="ECO:0000256" key="3">
    <source>
        <dbReference type="ARBA" id="ARBA00023199"/>
    </source>
</evidence>
<dbReference type="GO" id="GO:0009432">
    <property type="term" value="P:SOS response"/>
    <property type="evidence" value="ECO:0007669"/>
    <property type="project" value="UniProtKB-KW"/>
</dbReference>
<dbReference type="GO" id="GO:0042276">
    <property type="term" value="P:error-prone translesion synthesis"/>
    <property type="evidence" value="ECO:0007669"/>
    <property type="project" value="TreeGrafter"/>
</dbReference>
<dbReference type="STRING" id="555778.Hneap_0886"/>
<dbReference type="Pfam" id="PF13438">
    <property type="entry name" value="DUF4113"/>
    <property type="match status" value="1"/>
</dbReference>
<evidence type="ECO:0000256" key="2">
    <source>
        <dbReference type="ARBA" id="ARBA00022763"/>
    </source>
</evidence>
<dbReference type="GO" id="GO:0006281">
    <property type="term" value="P:DNA repair"/>
    <property type="evidence" value="ECO:0007669"/>
    <property type="project" value="UniProtKB-KW"/>
</dbReference>